<evidence type="ECO:0000313" key="2">
    <source>
        <dbReference type="EMBL" id="APW97417.1"/>
    </source>
</evidence>
<dbReference type="KEGG" id="hlc:CHINAEXTREME06365"/>
<dbReference type="AlphaFoldDB" id="A0A1P8LNP0"/>
<sequence>MSTTTVEPRRVPRRRPIAAEPHYIRQGLGEWGPAQRRDGSRRETARAGSVTEPERVERHAVR</sequence>
<protein>
    <submittedName>
        <fullName evidence="2">Uncharacterized protein</fullName>
    </submittedName>
</protein>
<dbReference type="RefSeq" id="WP_049918386.1">
    <property type="nucleotide sequence ID" value="NZ_AOLZ01000002.1"/>
</dbReference>
<feature type="region of interest" description="Disordered" evidence="1">
    <location>
        <begin position="1"/>
        <end position="62"/>
    </location>
</feature>
<name>A0A1P8LNP0_NATLA</name>
<dbReference type="Proteomes" id="UP000186547">
    <property type="component" value="Chromosome"/>
</dbReference>
<evidence type="ECO:0000313" key="3">
    <source>
        <dbReference type="Proteomes" id="UP000186547"/>
    </source>
</evidence>
<proteinExistence type="predicted"/>
<reference evidence="2 3" key="1">
    <citation type="journal article" date="2011" name="J. Bacteriol.">
        <title>Genome sequence of Halobiforma lacisalsi AJ5, an extremely halophilic archaeon which harbors a bop gene.</title>
        <authorList>
            <person name="Jiang X."/>
            <person name="Wang S."/>
            <person name="Cheng H."/>
            <person name="Huo Y."/>
            <person name="Zhang X."/>
            <person name="Zhu X."/>
            <person name="Han X."/>
            <person name="Ni P."/>
            <person name="Wu M."/>
        </authorList>
    </citation>
    <scope>NUCLEOTIDE SEQUENCE [LARGE SCALE GENOMIC DNA]</scope>
    <source>
        <strain evidence="2 3">AJ5</strain>
    </source>
</reference>
<evidence type="ECO:0000256" key="1">
    <source>
        <dbReference type="SAM" id="MobiDB-lite"/>
    </source>
</evidence>
<feature type="compositionally biased region" description="Basic and acidic residues" evidence="1">
    <location>
        <begin position="52"/>
        <end position="62"/>
    </location>
</feature>
<accession>A0A1P8LNP0</accession>
<dbReference type="EMBL" id="CP019285">
    <property type="protein sequence ID" value="APW97417.1"/>
    <property type="molecule type" value="Genomic_DNA"/>
</dbReference>
<dbReference type="GeneID" id="30920731"/>
<gene>
    <name evidence="2" type="ORF">CHINAEXTREME_06365</name>
</gene>
<feature type="compositionally biased region" description="Basic and acidic residues" evidence="1">
    <location>
        <begin position="35"/>
        <end position="45"/>
    </location>
</feature>
<organism evidence="2 3">
    <name type="scientific">Natronobacterium lacisalsi AJ5</name>
    <dbReference type="NCBI Taxonomy" id="358396"/>
    <lineage>
        <taxon>Archaea</taxon>
        <taxon>Methanobacteriati</taxon>
        <taxon>Methanobacteriota</taxon>
        <taxon>Stenosarchaea group</taxon>
        <taxon>Halobacteria</taxon>
        <taxon>Halobacteriales</taxon>
        <taxon>Natrialbaceae</taxon>
        <taxon>Natronobacterium</taxon>
    </lineage>
</organism>